<dbReference type="AlphaFoldDB" id="A0A133UFV9"/>
<organism evidence="1 2">
    <name type="scientific">candidate division MSBL1 archaeon SCGC-AAA259E19</name>
    <dbReference type="NCBI Taxonomy" id="1698264"/>
    <lineage>
        <taxon>Archaea</taxon>
        <taxon>Methanobacteriati</taxon>
        <taxon>Methanobacteriota</taxon>
        <taxon>candidate division MSBL1</taxon>
    </lineage>
</organism>
<proteinExistence type="predicted"/>
<sequence length="68" mass="8004">MKFLDSDGYNVSKMGEKYGEVDFLPFTSERKIAQSLVRFDGRRARYTVEEFRKESFLIFAVFSTLSDF</sequence>
<gene>
    <name evidence="1" type="ORF">AKJ65_06740</name>
</gene>
<evidence type="ECO:0000313" key="2">
    <source>
        <dbReference type="Proteomes" id="UP000070284"/>
    </source>
</evidence>
<comment type="caution">
    <text evidence="1">The sequence shown here is derived from an EMBL/GenBank/DDBJ whole genome shotgun (WGS) entry which is preliminary data.</text>
</comment>
<protein>
    <submittedName>
        <fullName evidence="1">Uncharacterized protein</fullName>
    </submittedName>
</protein>
<evidence type="ECO:0000313" key="1">
    <source>
        <dbReference type="EMBL" id="KXA93044.1"/>
    </source>
</evidence>
<keyword evidence="2" id="KW-1185">Reference proteome</keyword>
<accession>A0A133UFV9</accession>
<dbReference type="EMBL" id="LHXO01000124">
    <property type="protein sequence ID" value="KXA93044.1"/>
    <property type="molecule type" value="Genomic_DNA"/>
</dbReference>
<dbReference type="Proteomes" id="UP000070284">
    <property type="component" value="Unassembled WGS sequence"/>
</dbReference>
<reference evidence="1 2" key="1">
    <citation type="journal article" date="2016" name="Sci. Rep.">
        <title>Metabolic traits of an uncultured archaeal lineage -MSBL1- from brine pools of the Red Sea.</title>
        <authorList>
            <person name="Mwirichia R."/>
            <person name="Alam I."/>
            <person name="Rashid M."/>
            <person name="Vinu M."/>
            <person name="Ba-Alawi W."/>
            <person name="Anthony Kamau A."/>
            <person name="Kamanda Ngugi D."/>
            <person name="Goker M."/>
            <person name="Klenk H.P."/>
            <person name="Bajic V."/>
            <person name="Stingl U."/>
        </authorList>
    </citation>
    <scope>NUCLEOTIDE SEQUENCE [LARGE SCALE GENOMIC DNA]</scope>
    <source>
        <strain evidence="1">SCGC-AAA259E19</strain>
    </source>
</reference>
<name>A0A133UFV9_9EURY</name>